<gene>
    <name evidence="2" type="ORF">J5N97_022859</name>
</gene>
<accession>A0A9D5CB90</accession>
<evidence type="ECO:0000313" key="2">
    <source>
        <dbReference type="EMBL" id="KAJ0969982.1"/>
    </source>
</evidence>
<dbReference type="Pfam" id="PF16940">
    <property type="entry name" value="Tic110"/>
    <property type="match status" value="1"/>
</dbReference>
<reference evidence="2" key="1">
    <citation type="submission" date="2021-03" db="EMBL/GenBank/DDBJ databases">
        <authorList>
            <person name="Li Z."/>
            <person name="Yang C."/>
        </authorList>
    </citation>
    <scope>NUCLEOTIDE SEQUENCE</scope>
    <source>
        <strain evidence="2">Dzin_1.0</strain>
        <tissue evidence="2">Leaf</tissue>
    </source>
</reference>
<dbReference type="GO" id="GO:0045037">
    <property type="term" value="P:protein import into chloroplast stroma"/>
    <property type="evidence" value="ECO:0007669"/>
    <property type="project" value="TreeGrafter"/>
</dbReference>
<organism evidence="2 3">
    <name type="scientific">Dioscorea zingiberensis</name>
    <dbReference type="NCBI Taxonomy" id="325984"/>
    <lineage>
        <taxon>Eukaryota</taxon>
        <taxon>Viridiplantae</taxon>
        <taxon>Streptophyta</taxon>
        <taxon>Embryophyta</taxon>
        <taxon>Tracheophyta</taxon>
        <taxon>Spermatophyta</taxon>
        <taxon>Magnoliopsida</taxon>
        <taxon>Liliopsida</taxon>
        <taxon>Dioscoreales</taxon>
        <taxon>Dioscoreaceae</taxon>
        <taxon>Dioscorea</taxon>
    </lineage>
</organism>
<dbReference type="InterPro" id="IPR031610">
    <property type="entry name" value="TIC110"/>
</dbReference>
<reference evidence="2" key="2">
    <citation type="journal article" date="2022" name="Hortic Res">
        <title>The genome of Dioscorea zingiberensis sheds light on the biosynthesis, origin and evolution of the medicinally important diosgenin saponins.</title>
        <authorList>
            <person name="Li Y."/>
            <person name="Tan C."/>
            <person name="Li Z."/>
            <person name="Guo J."/>
            <person name="Li S."/>
            <person name="Chen X."/>
            <person name="Wang C."/>
            <person name="Dai X."/>
            <person name="Yang H."/>
            <person name="Song W."/>
            <person name="Hou L."/>
            <person name="Xu J."/>
            <person name="Tong Z."/>
            <person name="Xu A."/>
            <person name="Yuan X."/>
            <person name="Wang W."/>
            <person name="Yang Q."/>
            <person name="Chen L."/>
            <person name="Sun Z."/>
            <person name="Wang K."/>
            <person name="Pan B."/>
            <person name="Chen J."/>
            <person name="Bao Y."/>
            <person name="Liu F."/>
            <person name="Qi X."/>
            <person name="Gang D.R."/>
            <person name="Wen J."/>
            <person name="Li J."/>
        </authorList>
    </citation>
    <scope>NUCLEOTIDE SEQUENCE</scope>
    <source>
        <strain evidence="2">Dzin_1.0</strain>
    </source>
</reference>
<sequence>MQLLPKASFLQNLCDALHFDPHKASEIHEGTRIYRQKLQQCVAKGELNEEDVSSLLRLRVLLCIPQQVVEAAHADICGRLFEKVVKDAIASGELEAKLEKPVQKEINLKDDLPERYRIDLYRTYLLFCLSGEVTVVPFGAQITTKKDNSEYLLLNQLGTILGLTGQQIVEVHRNLAEQAFMKQAEIFEKAKGVVLELAKSRAIKLFGTKHLPLRQRNREGVVASLNDMLASDKVSSKYPFDVKGKGKKTEALKGIEVEREEPPNRGVSMDLEEESSPKGENSAKRMDIEQRKDKKKDRIETEEDPQLGII</sequence>
<dbReference type="AlphaFoldDB" id="A0A9D5CB90"/>
<dbReference type="EMBL" id="JAGGNH010000006">
    <property type="protein sequence ID" value="KAJ0969982.1"/>
    <property type="molecule type" value="Genomic_DNA"/>
</dbReference>
<proteinExistence type="predicted"/>
<feature type="compositionally biased region" description="Basic and acidic residues" evidence="1">
    <location>
        <begin position="275"/>
        <end position="299"/>
    </location>
</feature>
<dbReference type="PANTHER" id="PTHR34935">
    <property type="entry name" value="PROTEIN TIC110, CHLOROPLASTIC"/>
    <property type="match status" value="1"/>
</dbReference>
<feature type="compositionally biased region" description="Acidic residues" evidence="1">
    <location>
        <begin position="300"/>
        <end position="310"/>
    </location>
</feature>
<protein>
    <submittedName>
        <fullName evidence="2">Uncharacterized protein</fullName>
    </submittedName>
</protein>
<feature type="compositionally biased region" description="Basic and acidic residues" evidence="1">
    <location>
        <begin position="251"/>
        <end position="263"/>
    </location>
</feature>
<evidence type="ECO:0000256" key="1">
    <source>
        <dbReference type="SAM" id="MobiDB-lite"/>
    </source>
</evidence>
<dbReference type="OrthoDB" id="191196at2759"/>
<dbReference type="PANTHER" id="PTHR34935:SF3">
    <property type="entry name" value="PROTEIN TIC110, CHLOROPLASTIC"/>
    <property type="match status" value="1"/>
</dbReference>
<comment type="caution">
    <text evidence="2">The sequence shown here is derived from an EMBL/GenBank/DDBJ whole genome shotgun (WGS) entry which is preliminary data.</text>
</comment>
<dbReference type="GO" id="GO:0061927">
    <property type="term" value="C:TOC-TIC supercomplex I"/>
    <property type="evidence" value="ECO:0007669"/>
    <property type="project" value="TreeGrafter"/>
</dbReference>
<feature type="region of interest" description="Disordered" evidence="1">
    <location>
        <begin position="251"/>
        <end position="310"/>
    </location>
</feature>
<keyword evidence="3" id="KW-1185">Reference proteome</keyword>
<dbReference type="Proteomes" id="UP001085076">
    <property type="component" value="Miscellaneous, Linkage group lg06"/>
</dbReference>
<name>A0A9D5CB90_9LILI</name>
<evidence type="ECO:0000313" key="3">
    <source>
        <dbReference type="Proteomes" id="UP001085076"/>
    </source>
</evidence>